<evidence type="ECO:0000313" key="1">
    <source>
        <dbReference type="EMBL" id="QQZ51488.1"/>
    </source>
</evidence>
<reference evidence="1" key="1">
    <citation type="submission" date="2021-01" db="EMBL/GenBank/DDBJ databases">
        <title>Genome sequence of Phenylobacterium sp. 20VBR1 isolated from a valley glaceir, Ny-Alesund, Svalbard.</title>
        <authorList>
            <person name="Thomas F.A."/>
            <person name="Krishnan K.P."/>
            <person name="Sinha R.K."/>
        </authorList>
    </citation>
    <scope>NUCLEOTIDE SEQUENCE</scope>
    <source>
        <strain evidence="1">20VBR1</strain>
    </source>
</reference>
<proteinExistence type="predicted"/>
<accession>A0A974P689</accession>
<organism evidence="1">
    <name type="scientific">Phenylobacterium glaciei</name>
    <dbReference type="NCBI Taxonomy" id="2803784"/>
    <lineage>
        <taxon>Bacteria</taxon>
        <taxon>Pseudomonadati</taxon>
        <taxon>Pseudomonadota</taxon>
        <taxon>Alphaproteobacteria</taxon>
        <taxon>Caulobacterales</taxon>
        <taxon>Caulobacteraceae</taxon>
        <taxon>Phenylobacterium</taxon>
    </lineage>
</organism>
<gene>
    <name evidence="1" type="ORF">JKL49_11100</name>
</gene>
<name>A0A974P689_9CAUL</name>
<sequence length="115" mass="12395">MQTYYALIGEKKYAKAWALWGDGGKASGMTVEQFAASFDKYSQYYGNVGAPGEMEGAAGSSYVEVPAIAFGRLKTGEPFNLKGVITLKRVNDVPGSTAEQRKWHIATSGLKPVQP</sequence>
<protein>
    <submittedName>
        <fullName evidence="1">Uncharacterized protein</fullName>
    </submittedName>
</protein>
<dbReference type="AlphaFoldDB" id="A0A974P689"/>
<dbReference type="EMBL" id="CP068570">
    <property type="protein sequence ID" value="QQZ51488.1"/>
    <property type="molecule type" value="Genomic_DNA"/>
</dbReference>